<dbReference type="Pfam" id="PF16884">
    <property type="entry name" value="ADH_N_2"/>
    <property type="match status" value="1"/>
</dbReference>
<protein>
    <submittedName>
        <fullName evidence="4">Uncharacterized protein</fullName>
    </submittedName>
</protein>
<evidence type="ECO:0000313" key="4">
    <source>
        <dbReference type="EMBL" id="SVD57564.1"/>
    </source>
</evidence>
<name>A0A382WG35_9ZZZZ</name>
<organism evidence="4">
    <name type="scientific">marine metagenome</name>
    <dbReference type="NCBI Taxonomy" id="408172"/>
    <lineage>
        <taxon>unclassified sequences</taxon>
        <taxon>metagenomes</taxon>
        <taxon>ecological metagenomes</taxon>
    </lineage>
</organism>
<dbReference type="InterPro" id="IPR013149">
    <property type="entry name" value="ADH-like_C"/>
</dbReference>
<keyword evidence="1" id="KW-0560">Oxidoreductase</keyword>
<dbReference type="InterPro" id="IPR011032">
    <property type="entry name" value="GroES-like_sf"/>
</dbReference>
<feature type="non-terminal residue" evidence="4">
    <location>
        <position position="211"/>
    </location>
</feature>
<evidence type="ECO:0000259" key="2">
    <source>
        <dbReference type="Pfam" id="PF00107"/>
    </source>
</evidence>
<dbReference type="SUPFAM" id="SSF51735">
    <property type="entry name" value="NAD(P)-binding Rossmann-fold domains"/>
    <property type="match status" value="1"/>
</dbReference>
<dbReference type="EMBL" id="UINC01159470">
    <property type="protein sequence ID" value="SVD57564.1"/>
    <property type="molecule type" value="Genomic_DNA"/>
</dbReference>
<proteinExistence type="predicted"/>
<dbReference type="Gene3D" id="3.90.180.10">
    <property type="entry name" value="Medium-chain alcohol dehydrogenases, catalytic domain"/>
    <property type="match status" value="1"/>
</dbReference>
<dbReference type="GO" id="GO:0016628">
    <property type="term" value="F:oxidoreductase activity, acting on the CH-CH group of donors, NAD or NADP as acceptor"/>
    <property type="evidence" value="ECO:0007669"/>
    <property type="project" value="InterPro"/>
</dbReference>
<dbReference type="PANTHER" id="PTHR43205">
    <property type="entry name" value="PROSTAGLANDIN REDUCTASE"/>
    <property type="match status" value="1"/>
</dbReference>
<feature type="domain" description="Alcohol dehydrogenase-like C-terminal" evidence="2">
    <location>
        <begin position="159"/>
        <end position="210"/>
    </location>
</feature>
<dbReference type="AlphaFoldDB" id="A0A382WG35"/>
<dbReference type="InterPro" id="IPR036291">
    <property type="entry name" value="NAD(P)-bd_dom_sf"/>
</dbReference>
<dbReference type="SUPFAM" id="SSF50129">
    <property type="entry name" value="GroES-like"/>
    <property type="match status" value="1"/>
</dbReference>
<gene>
    <name evidence="4" type="ORF">METZ01_LOCUS410418</name>
</gene>
<evidence type="ECO:0000259" key="3">
    <source>
        <dbReference type="Pfam" id="PF16884"/>
    </source>
</evidence>
<feature type="domain" description="Oxidoreductase N-terminal" evidence="3">
    <location>
        <begin position="7"/>
        <end position="114"/>
    </location>
</feature>
<dbReference type="PANTHER" id="PTHR43205:SF7">
    <property type="entry name" value="PROSTAGLANDIN REDUCTASE 1"/>
    <property type="match status" value="1"/>
</dbReference>
<dbReference type="Gene3D" id="3.40.50.720">
    <property type="entry name" value="NAD(P)-binding Rossmann-like Domain"/>
    <property type="match status" value="1"/>
</dbReference>
<reference evidence="4" key="1">
    <citation type="submission" date="2018-05" db="EMBL/GenBank/DDBJ databases">
        <authorList>
            <person name="Lanie J.A."/>
            <person name="Ng W.-L."/>
            <person name="Kazmierczak K.M."/>
            <person name="Andrzejewski T.M."/>
            <person name="Davidsen T.M."/>
            <person name="Wayne K.J."/>
            <person name="Tettelin H."/>
            <person name="Glass J.I."/>
            <person name="Rusch D."/>
            <person name="Podicherti R."/>
            <person name="Tsui H.-C.T."/>
            <person name="Winkler M.E."/>
        </authorList>
    </citation>
    <scope>NUCLEOTIDE SEQUENCE</scope>
</reference>
<dbReference type="InterPro" id="IPR041694">
    <property type="entry name" value="ADH_N_2"/>
</dbReference>
<accession>A0A382WG35</accession>
<dbReference type="InterPro" id="IPR045010">
    <property type="entry name" value="MDR_fam"/>
</dbReference>
<dbReference type="CDD" id="cd05288">
    <property type="entry name" value="PGDH"/>
    <property type="match status" value="1"/>
</dbReference>
<evidence type="ECO:0000256" key="1">
    <source>
        <dbReference type="ARBA" id="ARBA00023002"/>
    </source>
</evidence>
<sequence length="211" mass="22203">MNAERNRQVLLAARPNGEPKGSDFNLIETDIPTPAKGDVLCRTIYLSLDPYMRGRMNATRSYAEPVPIGGLMEGGTVSRVIASKDDQFSEGDIVVSRTGWQDYAAVPGTQLRKVDPDLAPISTAIGVLGMPGMTAYTGLLNIGKPQPGETVVVAAASGAVGSVVGQIAKIKGCKVVGLAGSHEKCTYVMEELGFNACINHRASDVAQQLAD</sequence>
<dbReference type="Pfam" id="PF00107">
    <property type="entry name" value="ADH_zinc_N"/>
    <property type="match status" value="1"/>
</dbReference>